<dbReference type="AlphaFoldDB" id="A0A160F4E1"/>
<accession>A0A160F4E1</accession>
<evidence type="ECO:0000313" key="2">
    <source>
        <dbReference type="Proteomes" id="UP000076865"/>
    </source>
</evidence>
<name>A0A160F4E1_9BACL</name>
<reference evidence="1 2" key="1">
    <citation type="journal article" date="2006" name="Syst. Appl. Microbiol.">
        <title>Anoxybacillus amylolyticus sp. nov., a thermophilic amylase producing bacterium isolated from Mount Rittmann (Antarctica).</title>
        <authorList>
            <person name="Poli A."/>
            <person name="Esposito E."/>
            <person name="Lama L."/>
            <person name="Orlando P."/>
            <person name="Nicolaus G."/>
            <person name="de Appolonia F."/>
            <person name="Gambacorta A."/>
            <person name="Nicolaus B."/>
        </authorList>
    </citation>
    <scope>NUCLEOTIDE SEQUENCE [LARGE SCALE GENOMIC DNA]</scope>
    <source>
        <strain evidence="1 2">DSM 15939</strain>
    </source>
</reference>
<dbReference type="Proteomes" id="UP000076865">
    <property type="component" value="Chromosome"/>
</dbReference>
<dbReference type="EMBL" id="CP015438">
    <property type="protein sequence ID" value="ANB61268.1"/>
    <property type="molecule type" value="Genomic_DNA"/>
</dbReference>
<protein>
    <submittedName>
        <fullName evidence="1">Uncharacterized protein</fullName>
    </submittedName>
</protein>
<evidence type="ECO:0000313" key="1">
    <source>
        <dbReference type="EMBL" id="ANB61268.1"/>
    </source>
</evidence>
<organism evidence="1 2">
    <name type="scientific">Anoxybacteroides amylolyticum</name>
    <dbReference type="NCBI Taxonomy" id="294699"/>
    <lineage>
        <taxon>Bacteria</taxon>
        <taxon>Bacillati</taxon>
        <taxon>Bacillota</taxon>
        <taxon>Bacilli</taxon>
        <taxon>Bacillales</taxon>
        <taxon>Anoxybacillaceae</taxon>
        <taxon>Anoxybacteroides</taxon>
    </lineage>
</organism>
<keyword evidence="2" id="KW-1185">Reference proteome</keyword>
<gene>
    <name evidence="1" type="ORF">GFC30_2942</name>
</gene>
<dbReference type="KEGG" id="aamy:GFC30_2942"/>
<sequence length="60" mass="7371">MWRKKYLKSYKNMMENKQKELSNGKKIVIIHITEYLYAFEHESDDRGANFKSRHSEENEF</sequence>
<proteinExistence type="predicted"/>